<keyword evidence="2" id="KW-1133">Transmembrane helix</keyword>
<keyword evidence="2" id="KW-0472">Membrane</keyword>
<name>A0ABV5U5J5_9PSEU</name>
<dbReference type="Proteomes" id="UP001589535">
    <property type="component" value="Unassembled WGS sequence"/>
</dbReference>
<sequence>MSREQFDAAIGVVPPSTVDVDAVLDRERRRARVRRVANPWTAAGAGVVAVAAGAVLVLAPGDPGPALVQPGAAPPTPTSNACRLPSRPTGAPPKEKVTVAADRLTTVLTAAVQQRVAAGTTLGVHPFGQYPKGTQHGPLTFYHVFSAQVEEDGACSGGEDYFMAAASTTEKAHKGAVWAIVTRLGGNATPATECGPLPEDTQGSCRPWTGPHGETIVETTFTIHGGPTVNRVNVTKPDGTGVVIEAQNTARDAKLGDAPDMPSPPLDLGQLAQVALDPGLTLYP</sequence>
<protein>
    <submittedName>
        <fullName evidence="3">Uncharacterized protein</fullName>
    </submittedName>
</protein>
<keyword evidence="4" id="KW-1185">Reference proteome</keyword>
<dbReference type="RefSeq" id="WP_378196216.1">
    <property type="nucleotide sequence ID" value="NZ_JBHMBK010000015.1"/>
</dbReference>
<keyword evidence="2" id="KW-0812">Transmembrane</keyword>
<evidence type="ECO:0000256" key="2">
    <source>
        <dbReference type="SAM" id="Phobius"/>
    </source>
</evidence>
<dbReference type="EMBL" id="JBHMBK010000015">
    <property type="protein sequence ID" value="MFB9686662.1"/>
    <property type="molecule type" value="Genomic_DNA"/>
</dbReference>
<feature type="transmembrane region" description="Helical" evidence="2">
    <location>
        <begin position="36"/>
        <end position="59"/>
    </location>
</feature>
<evidence type="ECO:0000313" key="4">
    <source>
        <dbReference type="Proteomes" id="UP001589535"/>
    </source>
</evidence>
<feature type="region of interest" description="Disordered" evidence="1">
    <location>
        <begin position="67"/>
        <end position="94"/>
    </location>
</feature>
<evidence type="ECO:0000256" key="1">
    <source>
        <dbReference type="SAM" id="MobiDB-lite"/>
    </source>
</evidence>
<reference evidence="3 4" key="1">
    <citation type="submission" date="2024-09" db="EMBL/GenBank/DDBJ databases">
        <authorList>
            <person name="Sun Q."/>
            <person name="Mori K."/>
        </authorList>
    </citation>
    <scope>NUCLEOTIDE SEQUENCE [LARGE SCALE GENOMIC DNA]</scope>
    <source>
        <strain evidence="3 4">JCM 13852</strain>
    </source>
</reference>
<evidence type="ECO:0000313" key="3">
    <source>
        <dbReference type="EMBL" id="MFB9686662.1"/>
    </source>
</evidence>
<gene>
    <name evidence="3" type="ORF">ACFFTO_20970</name>
</gene>
<organism evidence="3 4">
    <name type="scientific">Amycolatopsis plumensis</name>
    <dbReference type="NCBI Taxonomy" id="236508"/>
    <lineage>
        <taxon>Bacteria</taxon>
        <taxon>Bacillati</taxon>
        <taxon>Actinomycetota</taxon>
        <taxon>Actinomycetes</taxon>
        <taxon>Pseudonocardiales</taxon>
        <taxon>Pseudonocardiaceae</taxon>
        <taxon>Amycolatopsis</taxon>
    </lineage>
</organism>
<comment type="caution">
    <text evidence="3">The sequence shown here is derived from an EMBL/GenBank/DDBJ whole genome shotgun (WGS) entry which is preliminary data.</text>
</comment>
<accession>A0ABV5U5J5</accession>
<proteinExistence type="predicted"/>